<dbReference type="GO" id="GO:0006109">
    <property type="term" value="P:regulation of carbohydrate metabolic process"/>
    <property type="evidence" value="ECO:0007669"/>
    <property type="project" value="InterPro"/>
</dbReference>
<dbReference type="GO" id="GO:0006402">
    <property type="term" value="P:mRNA catabolic process"/>
    <property type="evidence" value="ECO:0007669"/>
    <property type="project" value="InterPro"/>
</dbReference>
<comment type="subcellular location">
    <subcellularLocation>
        <location evidence="4">Cytoplasm</location>
    </subcellularLocation>
</comment>
<dbReference type="PANTHER" id="PTHR34984:SF1">
    <property type="entry name" value="CARBON STORAGE REGULATOR"/>
    <property type="match status" value="1"/>
</dbReference>
<evidence type="ECO:0000256" key="2">
    <source>
        <dbReference type="ARBA" id="ARBA00022845"/>
    </source>
</evidence>
<dbReference type="EMBL" id="CP036526">
    <property type="protein sequence ID" value="QDT11956.1"/>
    <property type="molecule type" value="Genomic_DNA"/>
</dbReference>
<reference evidence="6 7" key="1">
    <citation type="submission" date="2019-02" db="EMBL/GenBank/DDBJ databases">
        <title>Deep-cultivation of Planctomycetes and their phenomic and genomic characterization uncovers novel biology.</title>
        <authorList>
            <person name="Wiegand S."/>
            <person name="Jogler M."/>
            <person name="Boedeker C."/>
            <person name="Pinto D."/>
            <person name="Vollmers J."/>
            <person name="Rivas-Marin E."/>
            <person name="Kohn T."/>
            <person name="Peeters S.H."/>
            <person name="Heuer A."/>
            <person name="Rast P."/>
            <person name="Oberbeckmann S."/>
            <person name="Bunk B."/>
            <person name="Jeske O."/>
            <person name="Meyerdierks A."/>
            <person name="Storesund J.E."/>
            <person name="Kallscheuer N."/>
            <person name="Luecker S."/>
            <person name="Lage O.M."/>
            <person name="Pohl T."/>
            <person name="Merkel B.J."/>
            <person name="Hornburger P."/>
            <person name="Mueller R.-W."/>
            <person name="Bruemmer F."/>
            <person name="Labrenz M."/>
            <person name="Spormann A.M."/>
            <person name="Op den Camp H."/>
            <person name="Overmann J."/>
            <person name="Amann R."/>
            <person name="Jetten M.S.M."/>
            <person name="Mascher T."/>
            <person name="Medema M.H."/>
            <person name="Devos D.P."/>
            <person name="Kaster A.-K."/>
            <person name="Ovreas L."/>
            <person name="Rohde M."/>
            <person name="Galperin M.Y."/>
            <person name="Jogler C."/>
        </authorList>
    </citation>
    <scope>NUCLEOTIDE SEQUENCE [LARGE SCALE GENOMIC DNA]</scope>
    <source>
        <strain evidence="6 7">K23_9</strain>
    </source>
</reference>
<dbReference type="RefSeq" id="WP_145419707.1">
    <property type="nucleotide sequence ID" value="NZ_CP036526.1"/>
</dbReference>
<evidence type="ECO:0000256" key="1">
    <source>
        <dbReference type="ARBA" id="ARBA00022490"/>
    </source>
</evidence>
<dbReference type="Gene3D" id="2.60.40.4380">
    <property type="entry name" value="Translational regulator CsrA"/>
    <property type="match status" value="1"/>
</dbReference>
<evidence type="ECO:0000256" key="4">
    <source>
        <dbReference type="HAMAP-Rule" id="MF_00167"/>
    </source>
</evidence>
<keyword evidence="1 4" id="KW-0963">Cytoplasm</keyword>
<dbReference type="GO" id="GO:1902208">
    <property type="term" value="P:regulation of bacterial-type flagellum assembly"/>
    <property type="evidence" value="ECO:0007669"/>
    <property type="project" value="UniProtKB-UniRule"/>
</dbReference>
<gene>
    <name evidence="4" type="primary">csrA</name>
    <name evidence="6" type="ORF">K239x_39580</name>
</gene>
<dbReference type="InterPro" id="IPR003751">
    <property type="entry name" value="CsrA"/>
</dbReference>
<dbReference type="HAMAP" id="MF_00167">
    <property type="entry name" value="CsrA"/>
    <property type="match status" value="1"/>
</dbReference>
<comment type="function">
    <text evidence="4">A translational regulator that binds mRNA to regulate translation initiation and/or mRNA stability. Usually binds in the 5'-UTR at or near the Shine-Dalgarno sequence preventing ribosome-binding, thus repressing translation. Its main target seems to be the major flagellin gene, while its function is anatagonized by FliW.</text>
</comment>
<feature type="region of interest" description="Disordered" evidence="5">
    <location>
        <begin position="53"/>
        <end position="76"/>
    </location>
</feature>
<dbReference type="AlphaFoldDB" id="A0A517NXX8"/>
<dbReference type="OrthoDB" id="289081at2"/>
<dbReference type="Proteomes" id="UP000319817">
    <property type="component" value="Chromosome"/>
</dbReference>
<dbReference type="Pfam" id="PF02599">
    <property type="entry name" value="CsrA"/>
    <property type="match status" value="1"/>
</dbReference>
<evidence type="ECO:0000256" key="3">
    <source>
        <dbReference type="ARBA" id="ARBA00022884"/>
    </source>
</evidence>
<keyword evidence="2 4" id="KW-0810">Translation regulation</keyword>
<evidence type="ECO:0000313" key="7">
    <source>
        <dbReference type="Proteomes" id="UP000319817"/>
    </source>
</evidence>
<accession>A0A517NXX8</accession>
<sequence length="76" mass="8155">MLVLSRKQAESIVIGNDIRITIERIKGNRVVVGIAASDDVPILRGELIADIQRRKSESSEHGNSSASSPNIAAYPA</sequence>
<comment type="similarity">
    <text evidence="4">Belongs to the CsrA/RsmA family.</text>
</comment>
<dbReference type="SUPFAM" id="SSF117130">
    <property type="entry name" value="CsrA-like"/>
    <property type="match status" value="1"/>
</dbReference>
<evidence type="ECO:0000313" key="6">
    <source>
        <dbReference type="EMBL" id="QDT11956.1"/>
    </source>
</evidence>
<dbReference type="PANTHER" id="PTHR34984">
    <property type="entry name" value="CARBON STORAGE REGULATOR"/>
    <property type="match status" value="1"/>
</dbReference>
<evidence type="ECO:0000256" key="5">
    <source>
        <dbReference type="SAM" id="MobiDB-lite"/>
    </source>
</evidence>
<keyword evidence="3 4" id="KW-0694">RNA-binding</keyword>
<keyword evidence="4" id="KW-0678">Repressor</keyword>
<dbReference type="GO" id="GO:0005829">
    <property type="term" value="C:cytosol"/>
    <property type="evidence" value="ECO:0007669"/>
    <property type="project" value="TreeGrafter"/>
</dbReference>
<comment type="subunit">
    <text evidence="4">Homodimer; the beta-strands of each monomer intercalate to form a hydrophobic core, while the alpha-helices form wings that extend away from the core.</text>
</comment>
<protein>
    <recommendedName>
        <fullName evidence="4">Translational regulator CsrA</fullName>
    </recommendedName>
</protein>
<organism evidence="6 7">
    <name type="scientific">Stieleria marina</name>
    <dbReference type="NCBI Taxonomy" id="1930275"/>
    <lineage>
        <taxon>Bacteria</taxon>
        <taxon>Pseudomonadati</taxon>
        <taxon>Planctomycetota</taxon>
        <taxon>Planctomycetia</taxon>
        <taxon>Pirellulales</taxon>
        <taxon>Pirellulaceae</taxon>
        <taxon>Stieleria</taxon>
    </lineage>
</organism>
<dbReference type="GO" id="GO:0044781">
    <property type="term" value="P:bacterial-type flagellum organization"/>
    <property type="evidence" value="ECO:0007669"/>
    <property type="project" value="UniProtKB-KW"/>
</dbReference>
<dbReference type="GO" id="GO:0045947">
    <property type="term" value="P:negative regulation of translational initiation"/>
    <property type="evidence" value="ECO:0007669"/>
    <property type="project" value="UniProtKB-UniRule"/>
</dbReference>
<name>A0A517NXX8_9BACT</name>
<keyword evidence="7" id="KW-1185">Reference proteome</keyword>
<dbReference type="InterPro" id="IPR036107">
    <property type="entry name" value="CsrA_sf"/>
</dbReference>
<proteinExistence type="inferred from homology"/>
<keyword evidence="4" id="KW-1005">Bacterial flagellum biogenesis</keyword>
<dbReference type="GO" id="GO:0048027">
    <property type="term" value="F:mRNA 5'-UTR binding"/>
    <property type="evidence" value="ECO:0007669"/>
    <property type="project" value="UniProtKB-UniRule"/>
</dbReference>